<feature type="modified residue" description="4-aspartylphosphate" evidence="6">
    <location>
        <position position="679"/>
    </location>
</feature>
<keyword evidence="7" id="KW-0175">Coiled coil</keyword>
<dbReference type="InterPro" id="IPR000014">
    <property type="entry name" value="PAS"/>
</dbReference>
<evidence type="ECO:0000256" key="3">
    <source>
        <dbReference type="ARBA" id="ARBA00022553"/>
    </source>
</evidence>
<dbReference type="Gene3D" id="3.40.50.2300">
    <property type="match status" value="1"/>
</dbReference>
<dbReference type="Proteomes" id="UP000553343">
    <property type="component" value="Unassembled WGS sequence"/>
</dbReference>
<dbReference type="InterPro" id="IPR035965">
    <property type="entry name" value="PAS-like_dom_sf"/>
</dbReference>
<feature type="domain" description="Histidine kinase" evidence="9">
    <location>
        <begin position="384"/>
        <end position="607"/>
    </location>
</feature>
<dbReference type="Pfam" id="PF13185">
    <property type="entry name" value="GAF_2"/>
    <property type="match status" value="1"/>
</dbReference>
<dbReference type="InterPro" id="IPR003661">
    <property type="entry name" value="HisK_dim/P_dom"/>
</dbReference>
<dbReference type="GO" id="GO:0000155">
    <property type="term" value="F:phosphorelay sensor kinase activity"/>
    <property type="evidence" value="ECO:0007669"/>
    <property type="project" value="InterPro"/>
</dbReference>
<dbReference type="EMBL" id="JACADJ010000004">
    <property type="protein sequence ID" value="NWH03781.1"/>
    <property type="molecule type" value="Genomic_DNA"/>
</dbReference>
<dbReference type="InterPro" id="IPR003594">
    <property type="entry name" value="HATPase_dom"/>
</dbReference>
<dbReference type="InterPro" id="IPR036097">
    <property type="entry name" value="HisK_dim/P_sf"/>
</dbReference>
<dbReference type="PRINTS" id="PR00344">
    <property type="entry name" value="BCTRLSENSOR"/>
</dbReference>
<keyword evidence="5" id="KW-0418">Kinase</keyword>
<accession>A0A850SYJ0</accession>
<feature type="coiled-coil region" evidence="7">
    <location>
        <begin position="48"/>
        <end position="75"/>
    </location>
</feature>
<dbReference type="SUPFAM" id="SSF55781">
    <property type="entry name" value="GAF domain-like"/>
    <property type="match status" value="1"/>
</dbReference>
<gene>
    <name evidence="12" type="ORF">HXW94_02040</name>
</gene>
<dbReference type="SMART" id="SM00448">
    <property type="entry name" value="REC"/>
    <property type="match status" value="1"/>
</dbReference>
<comment type="caution">
    <text evidence="12">The sequence shown here is derived from an EMBL/GenBank/DDBJ whole genome shotgun (WGS) entry which is preliminary data.</text>
</comment>
<dbReference type="PROSITE" id="PS50109">
    <property type="entry name" value="HIS_KIN"/>
    <property type="match status" value="1"/>
</dbReference>
<evidence type="ECO:0000256" key="7">
    <source>
        <dbReference type="SAM" id="Coils"/>
    </source>
</evidence>
<feature type="domain" description="PAC" evidence="11">
    <location>
        <begin position="145"/>
        <end position="196"/>
    </location>
</feature>
<dbReference type="CDD" id="cd00082">
    <property type="entry name" value="HisKA"/>
    <property type="match status" value="1"/>
</dbReference>
<dbReference type="Pfam" id="PF02518">
    <property type="entry name" value="HATPase_c"/>
    <property type="match status" value="1"/>
</dbReference>
<dbReference type="CDD" id="cd00130">
    <property type="entry name" value="PAS"/>
    <property type="match status" value="1"/>
</dbReference>
<comment type="catalytic activity">
    <reaction evidence="1">
        <text>ATP + protein L-histidine = ADP + protein N-phospho-L-histidine.</text>
        <dbReference type="EC" id="2.7.13.3"/>
    </reaction>
</comment>
<dbReference type="PROSITE" id="PS50110">
    <property type="entry name" value="RESPONSE_REGULATORY"/>
    <property type="match status" value="1"/>
</dbReference>
<feature type="domain" description="Response regulatory" evidence="10">
    <location>
        <begin position="628"/>
        <end position="744"/>
    </location>
</feature>
<dbReference type="SMART" id="SM00091">
    <property type="entry name" value="PAS"/>
    <property type="match status" value="1"/>
</dbReference>
<dbReference type="Gene3D" id="3.30.450.40">
    <property type="match status" value="1"/>
</dbReference>
<organism evidence="12 13">
    <name type="scientific">Desulfobacter latus</name>
    <dbReference type="NCBI Taxonomy" id="2292"/>
    <lineage>
        <taxon>Bacteria</taxon>
        <taxon>Pseudomonadati</taxon>
        <taxon>Thermodesulfobacteriota</taxon>
        <taxon>Desulfobacteria</taxon>
        <taxon>Desulfobacterales</taxon>
        <taxon>Desulfobacteraceae</taxon>
        <taxon>Desulfobacter</taxon>
    </lineage>
</organism>
<sequence>MTNPDNRPKDAADLRQKAETLARQRVARTPKDSAGLSPDDIQDTLHELRVHQIELEMQNEELRAAQAEIEAGRARYFDLYDLAPVGYCTLSEKGLIAEANLTAATLLGTNRSALIKQPISRFILKEDQDIYYLHRKQLFQTGEPQECELRLVKPDGTHFWAHLTVIAAQAEDGAPVCRVVLSDITERKRAEEAVARQQRSIKLSSRIANVFLISSRNEVFADVLDVLLKDLDSRFGYLGYIDEAGDLVCPSMTRDVWDQCQIAEKSVVFPRSVWGGLWGRSLMKKQTLIANENLRIPEGHVALENALATPIVHHDNLIGQFVVANKAEGYDKDDRDLLESVAAQTAPILFAIQEEARQKTAHEKLEEQMRQAQKMESVGRLAGGVAHDFNNMLSVILGNTEIAMEDLAPDDPLHNNLSEIFSAANRSADITRQLLAFARKQTIAPKVLDLNRTIKSMLKMLRRLIGEDIDLAWRPETTVWPVRMDPSQIDQILANLCINARDAIADIGMITIETGKATFDSTYCAEHPGFVAGDFVLLAVSDDGCGMEQETLANLFEPFFTTKDVDKGTGLGLATVYGIVKQNEGFINIYSEPGQGSIFRIYLPRYLAATESPEKKNSDKFNQEGDETILLVEDEPSILKMTRMMLERTGYKVLAAGTPEEAIALAREHAGEIDLLMTDVVMPEMNGRDLAKNLRLLYPNLNLLFMSGYTANVIAHHGVLDEGVQFIQKPFAKQDLVIKVREVLDEAKELNR</sequence>
<dbReference type="AlphaFoldDB" id="A0A850SYJ0"/>
<feature type="region of interest" description="Disordered" evidence="8">
    <location>
        <begin position="20"/>
        <end position="39"/>
    </location>
</feature>
<dbReference type="SUPFAM" id="SSF55785">
    <property type="entry name" value="PYP-like sensor domain (PAS domain)"/>
    <property type="match status" value="1"/>
</dbReference>
<dbReference type="EC" id="2.7.13.3" evidence="2"/>
<dbReference type="InterPro" id="IPR001789">
    <property type="entry name" value="Sig_transdc_resp-reg_receiver"/>
</dbReference>
<evidence type="ECO:0000259" key="10">
    <source>
        <dbReference type="PROSITE" id="PS50110"/>
    </source>
</evidence>
<dbReference type="SMART" id="SM00086">
    <property type="entry name" value="PAC"/>
    <property type="match status" value="1"/>
</dbReference>
<dbReference type="Pfam" id="PF00072">
    <property type="entry name" value="Response_reg"/>
    <property type="match status" value="1"/>
</dbReference>
<dbReference type="SUPFAM" id="SSF55874">
    <property type="entry name" value="ATPase domain of HSP90 chaperone/DNA topoisomerase II/histidine kinase"/>
    <property type="match status" value="1"/>
</dbReference>
<dbReference type="InterPro" id="IPR011006">
    <property type="entry name" value="CheY-like_superfamily"/>
</dbReference>
<dbReference type="InterPro" id="IPR000700">
    <property type="entry name" value="PAS-assoc_C"/>
</dbReference>
<evidence type="ECO:0000256" key="6">
    <source>
        <dbReference type="PROSITE-ProRule" id="PRU00169"/>
    </source>
</evidence>
<reference evidence="12 13" key="1">
    <citation type="submission" date="2020-06" db="EMBL/GenBank/DDBJ databases">
        <title>High-quality draft genome of sulfate reducer Desulfobacter latus type strain AcrS2 isolated from marine sediment.</title>
        <authorList>
            <person name="Hoppe M."/>
            <person name="Larsen C.K."/>
            <person name="Marshall I.P.G."/>
            <person name="Schramm A."/>
            <person name="Marietou A.G."/>
        </authorList>
    </citation>
    <scope>NUCLEOTIDE SEQUENCE [LARGE SCALE GENOMIC DNA]</scope>
    <source>
        <strain evidence="12 13">AcRS2</strain>
    </source>
</reference>
<keyword evidence="4" id="KW-0808">Transferase</keyword>
<evidence type="ECO:0000256" key="5">
    <source>
        <dbReference type="ARBA" id="ARBA00022777"/>
    </source>
</evidence>
<dbReference type="InterPro" id="IPR001610">
    <property type="entry name" value="PAC"/>
</dbReference>
<dbReference type="Gene3D" id="3.30.565.10">
    <property type="entry name" value="Histidine kinase-like ATPase, C-terminal domain"/>
    <property type="match status" value="1"/>
</dbReference>
<dbReference type="SMART" id="SM00388">
    <property type="entry name" value="HisKA"/>
    <property type="match status" value="1"/>
</dbReference>
<proteinExistence type="predicted"/>
<dbReference type="SMART" id="SM00387">
    <property type="entry name" value="HATPase_c"/>
    <property type="match status" value="1"/>
</dbReference>
<dbReference type="InterPro" id="IPR036890">
    <property type="entry name" value="HATPase_C_sf"/>
</dbReference>
<evidence type="ECO:0000256" key="4">
    <source>
        <dbReference type="ARBA" id="ARBA00022679"/>
    </source>
</evidence>
<dbReference type="Pfam" id="PF00512">
    <property type="entry name" value="HisKA"/>
    <property type="match status" value="1"/>
</dbReference>
<dbReference type="NCBIfam" id="TIGR00229">
    <property type="entry name" value="sensory_box"/>
    <property type="match status" value="1"/>
</dbReference>
<dbReference type="Gene3D" id="3.30.450.20">
    <property type="entry name" value="PAS domain"/>
    <property type="match status" value="1"/>
</dbReference>
<evidence type="ECO:0000313" key="13">
    <source>
        <dbReference type="Proteomes" id="UP000553343"/>
    </source>
</evidence>
<keyword evidence="3 6" id="KW-0597">Phosphoprotein</keyword>
<name>A0A850SYJ0_9BACT</name>
<protein>
    <recommendedName>
        <fullName evidence="2">histidine kinase</fullName>
        <ecNumber evidence="2">2.7.13.3</ecNumber>
    </recommendedName>
</protein>
<dbReference type="Gene3D" id="1.10.287.130">
    <property type="match status" value="1"/>
</dbReference>
<dbReference type="InterPro" id="IPR029016">
    <property type="entry name" value="GAF-like_dom_sf"/>
</dbReference>
<evidence type="ECO:0000256" key="8">
    <source>
        <dbReference type="SAM" id="MobiDB-lite"/>
    </source>
</evidence>
<dbReference type="RefSeq" id="WP_178365233.1">
    <property type="nucleotide sequence ID" value="NZ_JACADJ010000004.1"/>
</dbReference>
<dbReference type="PANTHER" id="PTHR43065">
    <property type="entry name" value="SENSOR HISTIDINE KINASE"/>
    <property type="match status" value="1"/>
</dbReference>
<dbReference type="InterPro" id="IPR004358">
    <property type="entry name" value="Sig_transdc_His_kin-like_C"/>
</dbReference>
<dbReference type="PANTHER" id="PTHR43065:SF42">
    <property type="entry name" value="TWO-COMPONENT SENSOR PPRA"/>
    <property type="match status" value="1"/>
</dbReference>
<dbReference type="InterPro" id="IPR005467">
    <property type="entry name" value="His_kinase_dom"/>
</dbReference>
<evidence type="ECO:0000259" key="9">
    <source>
        <dbReference type="PROSITE" id="PS50109"/>
    </source>
</evidence>
<dbReference type="PROSITE" id="PS50113">
    <property type="entry name" value="PAC"/>
    <property type="match status" value="1"/>
</dbReference>
<dbReference type="Pfam" id="PF13426">
    <property type="entry name" value="PAS_9"/>
    <property type="match status" value="1"/>
</dbReference>
<dbReference type="SUPFAM" id="SSF47384">
    <property type="entry name" value="Homodimeric domain of signal transducing histidine kinase"/>
    <property type="match status" value="1"/>
</dbReference>
<evidence type="ECO:0000313" key="12">
    <source>
        <dbReference type="EMBL" id="NWH03781.1"/>
    </source>
</evidence>
<dbReference type="SUPFAM" id="SSF52172">
    <property type="entry name" value="CheY-like"/>
    <property type="match status" value="1"/>
</dbReference>
<evidence type="ECO:0000256" key="1">
    <source>
        <dbReference type="ARBA" id="ARBA00000085"/>
    </source>
</evidence>
<evidence type="ECO:0000256" key="2">
    <source>
        <dbReference type="ARBA" id="ARBA00012438"/>
    </source>
</evidence>
<keyword evidence="13" id="KW-1185">Reference proteome</keyword>
<evidence type="ECO:0000259" key="11">
    <source>
        <dbReference type="PROSITE" id="PS50113"/>
    </source>
</evidence>
<dbReference type="InterPro" id="IPR003018">
    <property type="entry name" value="GAF"/>
</dbReference>